<evidence type="ECO:0000313" key="3">
    <source>
        <dbReference type="Proteomes" id="UP000219285"/>
    </source>
</evidence>
<name>A0A6M4M9B6_9ALTE</name>
<dbReference type="Gene3D" id="3.40.190.10">
    <property type="entry name" value="Periplasmic binding protein-like II"/>
    <property type="match status" value="2"/>
</dbReference>
<accession>A0A6M4M9B6</accession>
<protein>
    <recommendedName>
        <fullName evidence="4">Transporter substrate-binding domain-containing protein</fullName>
    </recommendedName>
</protein>
<dbReference type="RefSeq" id="WP_075608934.1">
    <property type="nucleotide sequence ID" value="NZ_CP052766.1"/>
</dbReference>
<organism evidence="2 3">
    <name type="scientific">Alteromonas pelagimontana</name>
    <dbReference type="NCBI Taxonomy" id="1858656"/>
    <lineage>
        <taxon>Bacteria</taxon>
        <taxon>Pseudomonadati</taxon>
        <taxon>Pseudomonadota</taxon>
        <taxon>Gammaproteobacteria</taxon>
        <taxon>Alteromonadales</taxon>
        <taxon>Alteromonadaceae</taxon>
        <taxon>Alteromonas/Salinimonas group</taxon>
        <taxon>Alteromonas</taxon>
    </lineage>
</organism>
<feature type="chain" id="PRO_5028864208" description="Transporter substrate-binding domain-containing protein" evidence="1">
    <location>
        <begin position="20"/>
        <end position="255"/>
    </location>
</feature>
<dbReference type="Proteomes" id="UP000219285">
    <property type="component" value="Chromosome"/>
</dbReference>
<keyword evidence="1" id="KW-0732">Signal</keyword>
<dbReference type="OrthoDB" id="5416480at2"/>
<evidence type="ECO:0000256" key="1">
    <source>
        <dbReference type="SAM" id="SignalP"/>
    </source>
</evidence>
<dbReference type="KEGG" id="apel:CA267_002550"/>
<feature type="signal peptide" evidence="1">
    <location>
        <begin position="1"/>
        <end position="19"/>
    </location>
</feature>
<evidence type="ECO:0000313" key="2">
    <source>
        <dbReference type="EMBL" id="QJR79753.1"/>
    </source>
</evidence>
<keyword evidence="3" id="KW-1185">Reference proteome</keyword>
<sequence length="255" mass="29052">MRFLSYFMLLCFSSCCASSEVGTTYHVGVENIAYYPIQDFSATPGTGILQDIVSAFAEETHIKVEFIPLPITRFATWYQERAIDFRIPDHPTWDDAKALALTYSDPVVTLCEATIVLAEHADKPVDFFNIIGMMHGFTASERWKTRIAEERLTIVTDTSLKVLTQMLLHNMVQGLDVDISTIRHELELMNLPPDTVTLAKKIPVSTLSYRMSTIEHPELLAKFDTYLKTHKEQNRELARSYGYYNGRKCSDIIPD</sequence>
<dbReference type="EMBL" id="CP052766">
    <property type="protein sequence ID" value="QJR79753.1"/>
    <property type="molecule type" value="Genomic_DNA"/>
</dbReference>
<dbReference type="AlphaFoldDB" id="A0A6M4M9B6"/>
<reference evidence="2 3" key="2">
    <citation type="submission" date="2020-04" db="EMBL/GenBank/DDBJ databases">
        <title>Complete genome sequence of Alteromonas pelagimontana 5.12T.</title>
        <authorList>
            <person name="Sinha R.K."/>
            <person name="Krishnan K.P."/>
            <person name="Kurian J.P."/>
        </authorList>
    </citation>
    <scope>NUCLEOTIDE SEQUENCE [LARGE SCALE GENOMIC DNA]</scope>
    <source>
        <strain evidence="2 3">5.12</strain>
    </source>
</reference>
<dbReference type="SUPFAM" id="SSF53850">
    <property type="entry name" value="Periplasmic binding protein-like II"/>
    <property type="match status" value="1"/>
</dbReference>
<gene>
    <name evidence="2" type="ORF">CA267_002550</name>
</gene>
<proteinExistence type="predicted"/>
<evidence type="ECO:0008006" key="4">
    <source>
        <dbReference type="Google" id="ProtNLM"/>
    </source>
</evidence>
<reference evidence="3" key="1">
    <citation type="submission" date="2014-12" db="EMBL/GenBank/DDBJ databases">
        <title>Complete genome sequence of a multi-drug resistant Klebsiella pneumoniae.</title>
        <authorList>
            <person name="Hua X."/>
            <person name="Chen Q."/>
            <person name="Li X."/>
            <person name="Feng Y."/>
            <person name="Ruan Z."/>
            <person name="Yu Y."/>
        </authorList>
    </citation>
    <scope>NUCLEOTIDE SEQUENCE [LARGE SCALE GENOMIC DNA]</scope>
    <source>
        <strain evidence="3">5.12</strain>
    </source>
</reference>